<evidence type="ECO:0000256" key="4">
    <source>
        <dbReference type="PROSITE-ProRule" id="PRU00175"/>
    </source>
</evidence>
<feature type="domain" description="RING-type" evidence="6">
    <location>
        <begin position="63"/>
        <end position="108"/>
    </location>
</feature>
<keyword evidence="8" id="KW-1185">Reference proteome</keyword>
<dbReference type="AlphaFoldDB" id="E3L214"/>
<dbReference type="PANTHER" id="PTHR45969">
    <property type="entry name" value="RING ZINC FINGER PROTEIN-RELATED"/>
    <property type="match status" value="1"/>
</dbReference>
<dbReference type="RefSeq" id="XP_003335008.2">
    <property type="nucleotide sequence ID" value="XM_003334960.2"/>
</dbReference>
<dbReference type="VEuPathDB" id="FungiDB:PGTG_16615"/>
<accession>E3L214</accession>
<organism evidence="7 8">
    <name type="scientific">Puccinia graminis f. sp. tritici (strain CRL 75-36-700-3 / race SCCL)</name>
    <name type="common">Black stem rust fungus</name>
    <dbReference type="NCBI Taxonomy" id="418459"/>
    <lineage>
        <taxon>Eukaryota</taxon>
        <taxon>Fungi</taxon>
        <taxon>Dikarya</taxon>
        <taxon>Basidiomycota</taxon>
        <taxon>Pucciniomycotina</taxon>
        <taxon>Pucciniomycetes</taxon>
        <taxon>Pucciniales</taxon>
        <taxon>Pucciniaceae</taxon>
        <taxon>Puccinia</taxon>
    </lineage>
</organism>
<dbReference type="PANTHER" id="PTHR45969:SF69">
    <property type="entry name" value="FINGER DOMAIN PROTEIN, PUTATIVE (AFU_ORTHOLOGUE AFUA_3G12190)-RELATED"/>
    <property type="match status" value="1"/>
</dbReference>
<evidence type="ECO:0000313" key="7">
    <source>
        <dbReference type="EMBL" id="EFP90589.2"/>
    </source>
</evidence>
<feature type="signal peptide" evidence="5">
    <location>
        <begin position="1"/>
        <end position="26"/>
    </location>
</feature>
<dbReference type="HOGENOM" id="CLU_112996_0_0_1"/>
<dbReference type="KEGG" id="pgr:PGTG_16615"/>
<evidence type="ECO:0000313" key="8">
    <source>
        <dbReference type="Proteomes" id="UP000008783"/>
    </source>
</evidence>
<dbReference type="GO" id="GO:0061630">
    <property type="term" value="F:ubiquitin protein ligase activity"/>
    <property type="evidence" value="ECO:0000318"/>
    <property type="project" value="GO_Central"/>
</dbReference>
<dbReference type="PROSITE" id="PS50089">
    <property type="entry name" value="ZF_RING_2"/>
    <property type="match status" value="1"/>
</dbReference>
<reference key="1">
    <citation type="submission" date="2007-01" db="EMBL/GenBank/DDBJ databases">
        <title>The Genome Sequence of Puccinia graminis f. sp. tritici Strain CRL 75-36-700-3.</title>
        <authorList>
            <consortium name="The Broad Institute Genome Sequencing Platform"/>
            <person name="Birren B."/>
            <person name="Lander E."/>
            <person name="Galagan J."/>
            <person name="Nusbaum C."/>
            <person name="Devon K."/>
            <person name="Cuomo C."/>
            <person name="Jaffe D."/>
            <person name="Butler J."/>
            <person name="Alvarez P."/>
            <person name="Gnerre S."/>
            <person name="Grabherr M."/>
            <person name="Mauceli E."/>
            <person name="Brockman W."/>
            <person name="Young S."/>
            <person name="LaButti K."/>
            <person name="Sykes S."/>
            <person name="DeCaprio D."/>
            <person name="Crawford M."/>
            <person name="Koehrsen M."/>
            <person name="Engels R."/>
            <person name="Montgomery P."/>
            <person name="Pearson M."/>
            <person name="Howarth C."/>
            <person name="Larson L."/>
            <person name="White J."/>
            <person name="Zeng Q."/>
            <person name="Kodira C."/>
            <person name="Yandava C."/>
            <person name="Alvarado L."/>
            <person name="O'Leary S."/>
            <person name="Szabo L."/>
            <person name="Dean R."/>
            <person name="Schein J."/>
        </authorList>
    </citation>
    <scope>NUCLEOTIDE SEQUENCE</scope>
    <source>
        <strain>CRL 75-36-700-3</strain>
    </source>
</reference>
<evidence type="ECO:0000256" key="2">
    <source>
        <dbReference type="ARBA" id="ARBA00022771"/>
    </source>
</evidence>
<sequence>MKLLRFTSKLLSIALVTLLFIKVSQEAAIPPRSSSGVENVSESEGKTIEVTGEPSFISSETTCSVCLDDLHNNKEKGPIVTLEPCDHSFHRACADNWLQTEGTCPLCRSEYGHSEFKYKEDPTPYHVIGKGSPSIVPFNPEDIGRFQRLMNNMRGVVNSRDLSHLIQNAEQHNPLYQDVMGQIEHWFERLDEVDRVFLRDRIDFMPLMLI</sequence>
<evidence type="ECO:0000256" key="1">
    <source>
        <dbReference type="ARBA" id="ARBA00022723"/>
    </source>
</evidence>
<dbReference type="SUPFAM" id="SSF57850">
    <property type="entry name" value="RING/U-box"/>
    <property type="match status" value="1"/>
</dbReference>
<dbReference type="GeneID" id="10530489"/>
<dbReference type="GO" id="GO:0016567">
    <property type="term" value="P:protein ubiquitination"/>
    <property type="evidence" value="ECO:0000318"/>
    <property type="project" value="GO_Central"/>
</dbReference>
<dbReference type="Proteomes" id="UP000008783">
    <property type="component" value="Unassembled WGS sequence"/>
</dbReference>
<dbReference type="InParanoid" id="E3L214"/>
<dbReference type="EMBL" id="DS178335">
    <property type="protein sequence ID" value="EFP90589.2"/>
    <property type="molecule type" value="Genomic_DNA"/>
</dbReference>
<dbReference type="GO" id="GO:0008270">
    <property type="term" value="F:zinc ion binding"/>
    <property type="evidence" value="ECO:0007669"/>
    <property type="project" value="UniProtKB-KW"/>
</dbReference>
<dbReference type="InterPro" id="IPR013083">
    <property type="entry name" value="Znf_RING/FYVE/PHD"/>
</dbReference>
<protein>
    <recommendedName>
        <fullName evidence="6">RING-type domain-containing protein</fullName>
    </recommendedName>
</protein>
<dbReference type="SMART" id="SM00184">
    <property type="entry name" value="RING"/>
    <property type="match status" value="1"/>
</dbReference>
<keyword evidence="1" id="KW-0479">Metal-binding</keyword>
<reference evidence="8" key="2">
    <citation type="journal article" date="2011" name="Proc. Natl. Acad. Sci. U.S.A.">
        <title>Obligate biotrophy features unraveled by the genomic analysis of rust fungi.</title>
        <authorList>
            <person name="Duplessis S."/>
            <person name="Cuomo C.A."/>
            <person name="Lin Y.-C."/>
            <person name="Aerts A."/>
            <person name="Tisserant E."/>
            <person name="Veneault-Fourrey C."/>
            <person name="Joly D.L."/>
            <person name="Hacquard S."/>
            <person name="Amselem J."/>
            <person name="Cantarel B.L."/>
            <person name="Chiu R."/>
            <person name="Coutinho P.M."/>
            <person name="Feau N."/>
            <person name="Field M."/>
            <person name="Frey P."/>
            <person name="Gelhaye E."/>
            <person name="Goldberg J."/>
            <person name="Grabherr M.G."/>
            <person name="Kodira C.D."/>
            <person name="Kohler A."/>
            <person name="Kuees U."/>
            <person name="Lindquist E.A."/>
            <person name="Lucas S.M."/>
            <person name="Mago R."/>
            <person name="Mauceli E."/>
            <person name="Morin E."/>
            <person name="Murat C."/>
            <person name="Pangilinan J.L."/>
            <person name="Park R."/>
            <person name="Pearson M."/>
            <person name="Quesneville H."/>
            <person name="Rouhier N."/>
            <person name="Sakthikumar S."/>
            <person name="Salamov A.A."/>
            <person name="Schmutz J."/>
            <person name="Selles B."/>
            <person name="Shapiro H."/>
            <person name="Tanguay P."/>
            <person name="Tuskan G.A."/>
            <person name="Henrissat B."/>
            <person name="Van de Peer Y."/>
            <person name="Rouze P."/>
            <person name="Ellis J.G."/>
            <person name="Dodds P.N."/>
            <person name="Schein J.E."/>
            <person name="Zhong S."/>
            <person name="Hamelin R.C."/>
            <person name="Grigoriev I.V."/>
            <person name="Szabo L.J."/>
            <person name="Martin F."/>
        </authorList>
    </citation>
    <scope>NUCLEOTIDE SEQUENCE [LARGE SCALE GENOMIC DNA]</scope>
    <source>
        <strain evidence="8">CRL 75-36-700-3 / race SCCL</strain>
    </source>
</reference>
<keyword evidence="5" id="KW-0732">Signal</keyword>
<gene>
    <name evidence="7" type="ORF">PGTG_16615</name>
</gene>
<dbReference type="CDD" id="cd16454">
    <property type="entry name" value="RING-H2_PA-TM-RING"/>
    <property type="match status" value="1"/>
</dbReference>
<evidence type="ECO:0000256" key="3">
    <source>
        <dbReference type="ARBA" id="ARBA00022833"/>
    </source>
</evidence>
<feature type="chain" id="PRO_5003173945" description="RING-type domain-containing protein" evidence="5">
    <location>
        <begin position="27"/>
        <end position="210"/>
    </location>
</feature>
<name>E3L214_PUCGT</name>
<dbReference type="FunFam" id="3.30.40.10:FF:001781">
    <property type="entry name" value="Uncharacterized protein"/>
    <property type="match status" value="1"/>
</dbReference>
<proteinExistence type="predicted"/>
<keyword evidence="3" id="KW-0862">Zinc</keyword>
<dbReference type="Pfam" id="PF13639">
    <property type="entry name" value="zf-RING_2"/>
    <property type="match status" value="1"/>
</dbReference>
<evidence type="ECO:0000259" key="6">
    <source>
        <dbReference type="PROSITE" id="PS50089"/>
    </source>
</evidence>
<evidence type="ECO:0000256" key="5">
    <source>
        <dbReference type="SAM" id="SignalP"/>
    </source>
</evidence>
<dbReference type="OrthoDB" id="8062037at2759"/>
<dbReference type="Gene3D" id="3.30.40.10">
    <property type="entry name" value="Zinc/RING finger domain, C3HC4 (zinc finger)"/>
    <property type="match status" value="1"/>
</dbReference>
<dbReference type="InterPro" id="IPR001841">
    <property type="entry name" value="Znf_RING"/>
</dbReference>
<keyword evidence="2 4" id="KW-0863">Zinc-finger</keyword>